<name>A0A7Z7ILI6_9MYCO</name>
<organism evidence="1 2">
    <name type="scientific">Mycobacterium simulans</name>
    <dbReference type="NCBI Taxonomy" id="627089"/>
    <lineage>
        <taxon>Bacteria</taxon>
        <taxon>Bacillati</taxon>
        <taxon>Actinomycetota</taxon>
        <taxon>Actinomycetes</taxon>
        <taxon>Mycobacteriales</taxon>
        <taxon>Mycobacteriaceae</taxon>
        <taxon>Mycobacterium</taxon>
    </lineage>
</organism>
<accession>A0A7Z7ILI6</accession>
<dbReference type="EMBL" id="OCTY01000002">
    <property type="protein sequence ID" value="SOJ54898.1"/>
    <property type="molecule type" value="Genomic_DNA"/>
</dbReference>
<keyword evidence="2" id="KW-1185">Reference proteome</keyword>
<gene>
    <name evidence="1" type="ORF">MSIMFB_02389</name>
</gene>
<evidence type="ECO:0000313" key="1">
    <source>
        <dbReference type="EMBL" id="SOJ54898.1"/>
    </source>
</evidence>
<comment type="caution">
    <text evidence="1">The sequence shown here is derived from an EMBL/GenBank/DDBJ whole genome shotgun (WGS) entry which is preliminary data.</text>
</comment>
<evidence type="ECO:0000313" key="2">
    <source>
        <dbReference type="Proteomes" id="UP000554965"/>
    </source>
</evidence>
<dbReference type="Proteomes" id="UP000554965">
    <property type="component" value="Unassembled WGS sequence"/>
</dbReference>
<sequence>MSPGLWAPGSALAMPDRLVPDPAPPVAAQAEVQVQERPAVGQSGKPGIRVAEEAGAVDHTWVPGACPVPEAARGAKPFVAPAARTVLAAVVAQKRRPTGK</sequence>
<protein>
    <submittedName>
        <fullName evidence="1">Uncharacterized protein</fullName>
    </submittedName>
</protein>
<reference evidence="1 2" key="1">
    <citation type="submission" date="2017-10" db="EMBL/GenBank/DDBJ databases">
        <authorList>
            <consortium name="Urmite Genomes"/>
        </authorList>
    </citation>
    <scope>NUCLEOTIDE SEQUENCE [LARGE SCALE GENOMIC DNA]</scope>
    <source>
        <strain evidence="1 2">FB-527</strain>
    </source>
</reference>
<proteinExistence type="predicted"/>
<dbReference type="AlphaFoldDB" id="A0A7Z7ILI6"/>